<keyword evidence="16" id="KW-1185">Reference proteome</keyword>
<dbReference type="Gene3D" id="3.40.50.300">
    <property type="entry name" value="P-loop containing nucleotide triphosphate hydrolases"/>
    <property type="match status" value="1"/>
</dbReference>
<feature type="domain" description="Helicase C-terminal" evidence="14">
    <location>
        <begin position="888"/>
        <end position="1041"/>
    </location>
</feature>
<evidence type="ECO:0000313" key="15">
    <source>
        <dbReference type="EMBL" id="CAK9441077.1"/>
    </source>
</evidence>
<evidence type="ECO:0000256" key="10">
    <source>
        <dbReference type="SAM" id="Coils"/>
    </source>
</evidence>
<evidence type="ECO:0000256" key="1">
    <source>
        <dbReference type="ARBA" id="ARBA00007025"/>
    </source>
</evidence>
<feature type="region of interest" description="Disordered" evidence="11">
    <location>
        <begin position="139"/>
        <end position="194"/>
    </location>
</feature>
<organism evidence="15 16">
    <name type="scientific">Lodderomyces beijingensis</name>
    <dbReference type="NCBI Taxonomy" id="1775926"/>
    <lineage>
        <taxon>Eukaryota</taxon>
        <taxon>Fungi</taxon>
        <taxon>Dikarya</taxon>
        <taxon>Ascomycota</taxon>
        <taxon>Saccharomycotina</taxon>
        <taxon>Pichiomycetes</taxon>
        <taxon>Debaryomycetaceae</taxon>
        <taxon>Candida/Lodderomyces clade</taxon>
        <taxon>Lodderomyces</taxon>
    </lineage>
</organism>
<feature type="compositionally biased region" description="Polar residues" evidence="11">
    <location>
        <begin position="139"/>
        <end position="165"/>
    </location>
</feature>
<feature type="domain" description="Helicase ATP-binding" evidence="13">
    <location>
        <begin position="393"/>
        <end position="590"/>
    </location>
</feature>
<evidence type="ECO:0000256" key="3">
    <source>
        <dbReference type="ARBA" id="ARBA00022741"/>
    </source>
</evidence>
<sequence length="1059" mass="119173">MSASVADFSAFKRRKAEIPDGVETIDLSSDEEESKRSQGGGKVRGDAGDKNNDDGHEGDNNDDDDDLMILDSHQVSNISFKPTHFSRFAYSQPDPSNLTDRYRLSQAYTPRPGGSSFSGSTGLAFVQPNRKIPTQLSFNSATPSVSSNPVIYTPSAPQASSSNSHPLPISEPSPLAMPGAWNTPAPVPHADQDLGGITRDELEQRAELKLAEIKTLTESRNNITRQMQSHQAQYEMFSRISRKLQTELSQANSMGDHGSVFRIRRQIGKAQRLMDAPRQLVNNLQKQLNKMEDKIGIRKREIEAFNAKIRGLGHSLNASFNPYEAQISRDFQQQHSSFNSNHAGAGDADFDLQNLLDNIRPDEITEEGLANTPQEMSVNLLKHQRIGLTWLKRMEESKSKGGILADDMGLGKTIQTLALIIANRSQDAGVKTTLIVAPVSLLRQWAAEIDSKTKPSFHIEVGIFHGEEKKNMASFASMKKYDVVLTSYGTLASEFKRHFSKELRENKDRGKTFLPRPDTGGESYTSPFFGRNSQFHRVVLDEAQNIKNKFAIASKAVIYLKSEYRFCLSGTPMQNNIDELFPIIRFLKIRPYCIEEKFRADIAIPVKSKSEYYDEMDKSNSMRKLRALLSSILLRRNKNSLIDGQPILQLPEKHIISDYVELKGEELDYYKQVELGVQKLARKILGTSQHSSVLTLLLRLRQACCHSYLVEIGETKAREKSSKEEEEGGGGGGFWSQNDWRKQLRTICELPETITNEVKARVTSEESQFSCPVCYDAVDESSKLAIFAECGHRICQACVNTFFDNTLVEEEKSTSRLGQCIECRKNVREANVCDYAIFHRLYIDGLDVAEVERLCASQYSKTSLTNLSIIKQLTARDQGFEPSAKIEKAVELITQIQEANPGQKIIIFSQFTTLFDLMRLVLDHQSIRHLRYDGSLSVEAKNAVIKQFYQTDKDVLLLSLRAGNVGLTLTCANHVIIMDPFWNPFVEEQAMDRAHRIGQQREVHVHRVLIANTVESRIVQLQEAKKELIGDALNENEMKSISKLGRRELGFLFGLNGLR</sequence>
<dbReference type="PANTHER" id="PTHR45626">
    <property type="entry name" value="TRANSCRIPTION TERMINATION FACTOR 2-RELATED"/>
    <property type="match status" value="1"/>
</dbReference>
<dbReference type="InterPro" id="IPR049730">
    <property type="entry name" value="SNF2/RAD54-like_C"/>
</dbReference>
<keyword evidence="3" id="KW-0547">Nucleotide-binding</keyword>
<dbReference type="SMART" id="SM00490">
    <property type="entry name" value="HELICc"/>
    <property type="match status" value="1"/>
</dbReference>
<dbReference type="InterPro" id="IPR013083">
    <property type="entry name" value="Znf_RING/FYVE/PHD"/>
</dbReference>
<evidence type="ECO:0000256" key="9">
    <source>
        <dbReference type="PROSITE-ProRule" id="PRU00175"/>
    </source>
</evidence>
<evidence type="ECO:0000259" key="12">
    <source>
        <dbReference type="PROSITE" id="PS50089"/>
    </source>
</evidence>
<protein>
    <submittedName>
        <fullName evidence="15">Uncharacterized protein</fullName>
    </submittedName>
</protein>
<keyword evidence="2" id="KW-0479">Metal-binding</keyword>
<evidence type="ECO:0000259" key="14">
    <source>
        <dbReference type="PROSITE" id="PS51194"/>
    </source>
</evidence>
<dbReference type="GeneID" id="92210142"/>
<keyword evidence="8" id="KW-0067">ATP-binding</keyword>
<evidence type="ECO:0000256" key="7">
    <source>
        <dbReference type="ARBA" id="ARBA00022833"/>
    </source>
</evidence>
<dbReference type="SMART" id="SM00487">
    <property type="entry name" value="DEXDc"/>
    <property type="match status" value="1"/>
</dbReference>
<dbReference type="InterPro" id="IPR001841">
    <property type="entry name" value="Znf_RING"/>
</dbReference>
<feature type="compositionally biased region" description="Basic and acidic residues" evidence="11">
    <location>
        <begin position="43"/>
        <end position="59"/>
    </location>
</feature>
<evidence type="ECO:0000256" key="6">
    <source>
        <dbReference type="ARBA" id="ARBA00022806"/>
    </source>
</evidence>
<dbReference type="PROSITE" id="PS50089">
    <property type="entry name" value="ZF_RING_2"/>
    <property type="match status" value="1"/>
</dbReference>
<dbReference type="PROSITE" id="PS00518">
    <property type="entry name" value="ZF_RING_1"/>
    <property type="match status" value="1"/>
</dbReference>
<accession>A0ABP0ZRG7</accession>
<dbReference type="CDD" id="cd18008">
    <property type="entry name" value="DEXDc_SHPRH-like"/>
    <property type="match status" value="1"/>
</dbReference>
<evidence type="ECO:0000256" key="5">
    <source>
        <dbReference type="ARBA" id="ARBA00022801"/>
    </source>
</evidence>
<feature type="region of interest" description="Disordered" evidence="11">
    <location>
        <begin position="19"/>
        <end position="67"/>
    </location>
</feature>
<evidence type="ECO:0000256" key="11">
    <source>
        <dbReference type="SAM" id="MobiDB-lite"/>
    </source>
</evidence>
<dbReference type="InterPro" id="IPR027417">
    <property type="entry name" value="P-loop_NTPase"/>
</dbReference>
<evidence type="ECO:0000256" key="4">
    <source>
        <dbReference type="ARBA" id="ARBA00022771"/>
    </source>
</evidence>
<dbReference type="InterPro" id="IPR050628">
    <property type="entry name" value="SNF2_RAD54_helicase_TF"/>
</dbReference>
<keyword evidence="5" id="KW-0378">Hydrolase</keyword>
<evidence type="ECO:0000256" key="2">
    <source>
        <dbReference type="ARBA" id="ARBA00022723"/>
    </source>
</evidence>
<reference evidence="15 16" key="1">
    <citation type="submission" date="2024-03" db="EMBL/GenBank/DDBJ databases">
        <authorList>
            <person name="Brejova B."/>
        </authorList>
    </citation>
    <scope>NUCLEOTIDE SEQUENCE [LARGE SCALE GENOMIC DNA]</scope>
    <source>
        <strain evidence="15 16">CBS 14171</strain>
    </source>
</reference>
<keyword evidence="10" id="KW-0175">Coiled coil</keyword>
<dbReference type="SUPFAM" id="SSF57850">
    <property type="entry name" value="RING/U-box"/>
    <property type="match status" value="1"/>
</dbReference>
<dbReference type="InterPro" id="IPR017907">
    <property type="entry name" value="Znf_RING_CS"/>
</dbReference>
<keyword evidence="4 9" id="KW-0863">Zinc-finger</keyword>
<proteinExistence type="inferred from homology"/>
<dbReference type="SUPFAM" id="SSF52540">
    <property type="entry name" value="P-loop containing nucleoside triphosphate hydrolases"/>
    <property type="match status" value="2"/>
</dbReference>
<dbReference type="EMBL" id="OZ022410">
    <property type="protein sequence ID" value="CAK9441077.1"/>
    <property type="molecule type" value="Genomic_DNA"/>
</dbReference>
<dbReference type="Pfam" id="PF00176">
    <property type="entry name" value="SNF2-rel_dom"/>
    <property type="match status" value="1"/>
</dbReference>
<dbReference type="InterPro" id="IPR000330">
    <property type="entry name" value="SNF2_N"/>
</dbReference>
<feature type="coiled-coil region" evidence="10">
    <location>
        <begin position="199"/>
        <end position="233"/>
    </location>
</feature>
<feature type="domain" description="RING-type" evidence="12">
    <location>
        <begin position="771"/>
        <end position="824"/>
    </location>
</feature>
<dbReference type="SMART" id="SM00184">
    <property type="entry name" value="RING"/>
    <property type="match status" value="1"/>
</dbReference>
<gene>
    <name evidence="15" type="ORF">LODBEIA_P49460</name>
</gene>
<keyword evidence="6" id="KW-0347">Helicase</keyword>
<keyword evidence="7" id="KW-0862">Zinc</keyword>
<dbReference type="PROSITE" id="PS51192">
    <property type="entry name" value="HELICASE_ATP_BIND_1"/>
    <property type="match status" value="1"/>
</dbReference>
<evidence type="ECO:0000259" key="13">
    <source>
        <dbReference type="PROSITE" id="PS51192"/>
    </source>
</evidence>
<name>A0ABP0ZRG7_9ASCO</name>
<dbReference type="PROSITE" id="PS51194">
    <property type="entry name" value="HELICASE_CTER"/>
    <property type="match status" value="1"/>
</dbReference>
<dbReference type="RefSeq" id="XP_066831884.1">
    <property type="nucleotide sequence ID" value="XM_066975223.1"/>
</dbReference>
<dbReference type="CDD" id="cd18793">
    <property type="entry name" value="SF2_C_SNF"/>
    <property type="match status" value="1"/>
</dbReference>
<dbReference type="Gene3D" id="3.40.50.10810">
    <property type="entry name" value="Tandem AAA-ATPase domain"/>
    <property type="match status" value="1"/>
</dbReference>
<dbReference type="InterPro" id="IPR014001">
    <property type="entry name" value="Helicase_ATP-bd"/>
</dbReference>
<evidence type="ECO:0000313" key="16">
    <source>
        <dbReference type="Proteomes" id="UP001497383"/>
    </source>
</evidence>
<feature type="coiled-coil region" evidence="10">
    <location>
        <begin position="274"/>
        <end position="301"/>
    </location>
</feature>
<comment type="similarity">
    <text evidence="1">Belongs to the SNF2/RAD54 helicase family.</text>
</comment>
<dbReference type="Proteomes" id="UP001497383">
    <property type="component" value="Chromosome 6"/>
</dbReference>
<dbReference type="Pfam" id="PF00271">
    <property type="entry name" value="Helicase_C"/>
    <property type="match status" value="1"/>
</dbReference>
<dbReference type="PANTHER" id="PTHR45626:SF16">
    <property type="entry name" value="ATP-DEPENDENT HELICASE ULS1"/>
    <property type="match status" value="1"/>
</dbReference>
<dbReference type="InterPro" id="IPR001650">
    <property type="entry name" value="Helicase_C-like"/>
</dbReference>
<evidence type="ECO:0000256" key="8">
    <source>
        <dbReference type="ARBA" id="ARBA00022840"/>
    </source>
</evidence>
<dbReference type="InterPro" id="IPR038718">
    <property type="entry name" value="SNF2-like_sf"/>
</dbReference>
<dbReference type="Gene3D" id="3.30.40.10">
    <property type="entry name" value="Zinc/RING finger domain, C3HC4 (zinc finger)"/>
    <property type="match status" value="1"/>
</dbReference>